<dbReference type="Gene3D" id="3.90.920.10">
    <property type="entry name" value="DNA primase, PRIM domain"/>
    <property type="match status" value="1"/>
</dbReference>
<dbReference type="NCBIfam" id="TIGR02778">
    <property type="entry name" value="ligD_pol"/>
    <property type="match status" value="1"/>
</dbReference>
<evidence type="ECO:0000313" key="3">
    <source>
        <dbReference type="Proteomes" id="UP000243528"/>
    </source>
</evidence>
<dbReference type="AlphaFoldDB" id="A0A2P8D6Z4"/>
<accession>A0A2P8D6Z4</accession>
<dbReference type="InterPro" id="IPR014145">
    <property type="entry name" value="LigD_pol_dom"/>
</dbReference>
<protein>
    <submittedName>
        <fullName evidence="2">Bifunctional non-homologous end joining protein LigD</fullName>
    </submittedName>
</protein>
<dbReference type="Pfam" id="PF21686">
    <property type="entry name" value="LigD_Prim-Pol"/>
    <property type="match status" value="1"/>
</dbReference>
<feature type="domain" description="DNA ligase D polymerase" evidence="1">
    <location>
        <begin position="32"/>
        <end position="271"/>
    </location>
</feature>
<dbReference type="CDD" id="cd04863">
    <property type="entry name" value="MtLigD_Pol_like"/>
    <property type="match status" value="1"/>
</dbReference>
<sequence>MASSKVSVDVDGRRLALSNLDKVLYPRTGTVKSEVIEYYTRIAPVLLPHLAGRPITRKRWPDGVDEDSFFEKNAPRGTPSWVRTVDLPSPGSTMNRDTVTYVLADDLPTLVWLANLAVLEFHVPQWRVDDGAATAPDRLVVDLDPGEPATVVECCQVALLLAEALDRDGLPAYPKTSGSKGMQMYLPLDGSADSDTVSDYAHRLAERLEGDHPKLILSRMERRERRGKVFIDWSQNNSAKTTVAPYSLRGRETPSVSMPVGWDEVEQAARSGARRPLPLQFGTDAALERVDDDGDLLAPLFDRGYSLP</sequence>
<proteinExistence type="predicted"/>
<dbReference type="Proteomes" id="UP000243528">
    <property type="component" value="Unassembled WGS sequence"/>
</dbReference>
<evidence type="ECO:0000313" key="2">
    <source>
        <dbReference type="EMBL" id="PSK92993.1"/>
    </source>
</evidence>
<dbReference type="InterPro" id="IPR052171">
    <property type="entry name" value="NHEJ_LigD"/>
</dbReference>
<dbReference type="RefSeq" id="WP_106539928.1">
    <property type="nucleotide sequence ID" value="NZ_PYGE01000031.1"/>
</dbReference>
<dbReference type="InterPro" id="IPR033649">
    <property type="entry name" value="MtLigD_Pol-like"/>
</dbReference>
<evidence type="ECO:0000259" key="1">
    <source>
        <dbReference type="Pfam" id="PF21686"/>
    </source>
</evidence>
<reference evidence="2 3" key="1">
    <citation type="submission" date="2018-03" db="EMBL/GenBank/DDBJ databases">
        <title>Genomic Encyclopedia of Archaeal and Bacterial Type Strains, Phase II (KMG-II): from individual species to whole genera.</title>
        <authorList>
            <person name="Goeker M."/>
        </authorList>
    </citation>
    <scope>NUCLEOTIDE SEQUENCE [LARGE SCALE GENOMIC DNA]</scope>
    <source>
        <strain evidence="2 3">DSM 45211</strain>
    </source>
</reference>
<keyword evidence="3" id="KW-1185">Reference proteome</keyword>
<dbReference type="PANTHER" id="PTHR42705">
    <property type="entry name" value="BIFUNCTIONAL NON-HOMOLOGOUS END JOINING PROTEIN LIGD"/>
    <property type="match status" value="1"/>
</dbReference>
<gene>
    <name evidence="2" type="ORF">CLV30_13119</name>
</gene>
<name>A0A2P8D6Z4_9ACTN</name>
<dbReference type="OrthoDB" id="4296267at2"/>
<dbReference type="PANTHER" id="PTHR42705:SF2">
    <property type="entry name" value="BIFUNCTIONAL NON-HOMOLOGOUS END JOINING PROTEIN LIGD"/>
    <property type="match status" value="1"/>
</dbReference>
<dbReference type="EMBL" id="PYGE01000031">
    <property type="protein sequence ID" value="PSK92993.1"/>
    <property type="molecule type" value="Genomic_DNA"/>
</dbReference>
<organism evidence="2 3">
    <name type="scientific">Haloactinopolyspora alba</name>
    <dbReference type="NCBI Taxonomy" id="648780"/>
    <lineage>
        <taxon>Bacteria</taxon>
        <taxon>Bacillati</taxon>
        <taxon>Actinomycetota</taxon>
        <taxon>Actinomycetes</taxon>
        <taxon>Jiangellales</taxon>
        <taxon>Jiangellaceae</taxon>
        <taxon>Haloactinopolyspora</taxon>
    </lineage>
</organism>
<comment type="caution">
    <text evidence="2">The sequence shown here is derived from an EMBL/GenBank/DDBJ whole genome shotgun (WGS) entry which is preliminary data.</text>
</comment>